<feature type="non-terminal residue" evidence="1">
    <location>
        <position position="1"/>
    </location>
</feature>
<sequence>QFNKDCRLTAKGGETRPHLSRCMLGKAAFLCIIKGRQRSAEVERRRPGLSVRRVFLTVTDQPVEAQIISRGKNMSPATEHMAPRPQRRNTLYTGEICRAAPLGRFPLLISSAGICLSSEQPSCKSSSLGGVVAGAFPQPFERETTAL</sequence>
<dbReference type="EMBL" id="RHFK02000004">
    <property type="protein sequence ID" value="TWW77050.1"/>
    <property type="molecule type" value="Genomic_DNA"/>
</dbReference>
<evidence type="ECO:0000313" key="1">
    <source>
        <dbReference type="EMBL" id="TWW77050.1"/>
    </source>
</evidence>
<proteinExistence type="predicted"/>
<name>A0A5C6PFP4_9TELE</name>
<evidence type="ECO:0000313" key="2">
    <source>
        <dbReference type="Proteomes" id="UP000324091"/>
    </source>
</evidence>
<dbReference type="Proteomes" id="UP000324091">
    <property type="component" value="Chromosome 12"/>
</dbReference>
<protein>
    <submittedName>
        <fullName evidence="1">Uncharacterized protein</fullName>
    </submittedName>
</protein>
<keyword evidence="2" id="KW-1185">Reference proteome</keyword>
<reference evidence="1 2" key="1">
    <citation type="submission" date="2019-04" db="EMBL/GenBank/DDBJ databases">
        <title>Chromosome genome assembly for Takifugu flavidus.</title>
        <authorList>
            <person name="Xiao S."/>
        </authorList>
    </citation>
    <scope>NUCLEOTIDE SEQUENCE [LARGE SCALE GENOMIC DNA]</scope>
    <source>
        <strain evidence="1">HTHZ2018</strain>
        <tissue evidence="1">Muscle</tissue>
    </source>
</reference>
<organism evidence="1 2">
    <name type="scientific">Takifugu flavidus</name>
    <name type="common">sansaifugu</name>
    <dbReference type="NCBI Taxonomy" id="433684"/>
    <lineage>
        <taxon>Eukaryota</taxon>
        <taxon>Metazoa</taxon>
        <taxon>Chordata</taxon>
        <taxon>Craniata</taxon>
        <taxon>Vertebrata</taxon>
        <taxon>Euteleostomi</taxon>
        <taxon>Actinopterygii</taxon>
        <taxon>Neopterygii</taxon>
        <taxon>Teleostei</taxon>
        <taxon>Neoteleostei</taxon>
        <taxon>Acanthomorphata</taxon>
        <taxon>Eupercaria</taxon>
        <taxon>Tetraodontiformes</taxon>
        <taxon>Tetradontoidea</taxon>
        <taxon>Tetraodontidae</taxon>
        <taxon>Takifugu</taxon>
    </lineage>
</organism>
<gene>
    <name evidence="1" type="ORF">D4764_12G0004400</name>
</gene>
<dbReference type="AlphaFoldDB" id="A0A5C6PFP4"/>
<comment type="caution">
    <text evidence="1">The sequence shown here is derived from an EMBL/GenBank/DDBJ whole genome shotgun (WGS) entry which is preliminary data.</text>
</comment>
<accession>A0A5C6PFP4</accession>